<sequence length="749" mass="84574">MQTTTALSRADLERMQPVDAIRACCSVPRPFNAMHGQIGVIRNQHIITSPNMPWVPDVQWQTSAVALCHDMRFGRDDYVLWPQWHHEKYPYLAAIPRPPRPGGASPYARMWYTPSVSDFVMAQGPAEDRRPGYVHKGFEEELADLRDGLLRDVQRILEWLSAAQDGTHKSSRLRTASTCLRHSWAILTSYGGTFDEKRLELAEFQRSWLELKGMVNYLEWEREATQHPGPTAQPIRLKDCIGCVVDNALIAMGLFEMGIPLWFVRDKMSVLQGEVYIQQATSRAMKPGDQDEAFSTTPDPTFPVIYQQSPRDLLHYHAQHQFSRIRAVIQRVSPAGQTISTDIPQSLIHRRDAATILVDLQTMRAQTSAGADGAASLFAPLAAVASNSSGPSASSALFRGRGSQRRGRQHPYAGYGRPFGASTAAKPAPVVNDLFVERNGEAQPYVIEAWASAIESIDRRRPLGETKPPVNRYAFPVPKLFSATNPGRLEIFLTSWLHIRPHWVGQVRARQPRCDLALKTQTWRDMLMFGMGGPQPRPLGQASLVAVQADMARCGLSVSSDLRAITFDNGQRLCVQPSRISGPQPLHHVSWNNLPYNFAADGVTEIVLRPVMWELHELNFRFDLITLDACLGSDDGSLRATMKRENRLLKCWGAQDHQFYDPTHIDWLPHNTALADPNMERRLRCVRYLHDLCATWPDFPIPVSAKEMDEDLEEDVAIRYEEILYAAIQQTFYDLFGRPMVPPRRLFQA</sequence>
<evidence type="ECO:0000313" key="1">
    <source>
        <dbReference type="EMBL" id="KZP12626.1"/>
    </source>
</evidence>
<protein>
    <submittedName>
        <fullName evidence="1">Uncharacterized protein</fullName>
    </submittedName>
</protein>
<dbReference type="OrthoDB" id="2634326at2759"/>
<dbReference type="Proteomes" id="UP000076532">
    <property type="component" value="Unassembled WGS sequence"/>
</dbReference>
<keyword evidence="2" id="KW-1185">Reference proteome</keyword>
<gene>
    <name evidence="1" type="ORF">FIBSPDRAFT_961206</name>
</gene>
<dbReference type="EMBL" id="KV417644">
    <property type="protein sequence ID" value="KZP12626.1"/>
    <property type="molecule type" value="Genomic_DNA"/>
</dbReference>
<organism evidence="1 2">
    <name type="scientific">Athelia psychrophila</name>
    <dbReference type="NCBI Taxonomy" id="1759441"/>
    <lineage>
        <taxon>Eukaryota</taxon>
        <taxon>Fungi</taxon>
        <taxon>Dikarya</taxon>
        <taxon>Basidiomycota</taxon>
        <taxon>Agaricomycotina</taxon>
        <taxon>Agaricomycetes</taxon>
        <taxon>Agaricomycetidae</taxon>
        <taxon>Atheliales</taxon>
        <taxon>Atheliaceae</taxon>
        <taxon>Athelia</taxon>
    </lineage>
</organism>
<dbReference type="AlphaFoldDB" id="A0A166BGM6"/>
<reference evidence="1 2" key="1">
    <citation type="journal article" date="2016" name="Mol. Biol. Evol.">
        <title>Comparative Genomics of Early-Diverging Mushroom-Forming Fungi Provides Insights into the Origins of Lignocellulose Decay Capabilities.</title>
        <authorList>
            <person name="Nagy L.G."/>
            <person name="Riley R."/>
            <person name="Tritt A."/>
            <person name="Adam C."/>
            <person name="Daum C."/>
            <person name="Floudas D."/>
            <person name="Sun H."/>
            <person name="Yadav J.S."/>
            <person name="Pangilinan J."/>
            <person name="Larsson K.H."/>
            <person name="Matsuura K."/>
            <person name="Barry K."/>
            <person name="Labutti K."/>
            <person name="Kuo R."/>
            <person name="Ohm R.A."/>
            <person name="Bhattacharya S.S."/>
            <person name="Shirouzu T."/>
            <person name="Yoshinaga Y."/>
            <person name="Martin F.M."/>
            <person name="Grigoriev I.V."/>
            <person name="Hibbett D.S."/>
        </authorList>
    </citation>
    <scope>NUCLEOTIDE SEQUENCE [LARGE SCALE GENOMIC DNA]</scope>
    <source>
        <strain evidence="1 2">CBS 109695</strain>
    </source>
</reference>
<proteinExistence type="predicted"/>
<name>A0A166BGM6_9AGAM</name>
<evidence type="ECO:0000313" key="2">
    <source>
        <dbReference type="Proteomes" id="UP000076532"/>
    </source>
</evidence>
<accession>A0A166BGM6</accession>